<proteinExistence type="predicted"/>
<dbReference type="EMBL" id="BNEC01000005">
    <property type="protein sequence ID" value="GHI70122.1"/>
    <property type="molecule type" value="Genomic_DNA"/>
</dbReference>
<keyword evidence="3" id="KW-1185">Reference proteome</keyword>
<name>A0ABQ3SPR7_9ACTN</name>
<evidence type="ECO:0000313" key="2">
    <source>
        <dbReference type="EMBL" id="GHI70122.1"/>
    </source>
</evidence>
<gene>
    <name evidence="2" type="ORF">Snoj_40400</name>
</gene>
<organism evidence="2 3">
    <name type="scientific">Streptomyces nojiriensis</name>
    <dbReference type="NCBI Taxonomy" id="66374"/>
    <lineage>
        <taxon>Bacteria</taxon>
        <taxon>Bacillati</taxon>
        <taxon>Actinomycetota</taxon>
        <taxon>Actinomycetes</taxon>
        <taxon>Kitasatosporales</taxon>
        <taxon>Streptomycetaceae</taxon>
        <taxon>Streptomyces</taxon>
    </lineage>
</organism>
<evidence type="ECO:0008006" key="4">
    <source>
        <dbReference type="Google" id="ProtNLM"/>
    </source>
</evidence>
<protein>
    <recommendedName>
        <fullName evidence="4">Transposase</fullName>
    </recommendedName>
</protein>
<evidence type="ECO:0000313" key="3">
    <source>
        <dbReference type="Proteomes" id="UP000613974"/>
    </source>
</evidence>
<sequence length="127" mass="13475">MWTTPVSGRPPPTSCVTAVSVNPGVCETGLLPMYGHEGAPAAEGAQHVARLCDPGTEIVNRAYYDRSERVAPAPAATEDRTVKRLNKLAGLLVGNTARRGSADVSKHARKKRARRKKGSSHGSKPCC</sequence>
<feature type="compositionally biased region" description="Basic residues" evidence="1">
    <location>
        <begin position="107"/>
        <end position="119"/>
    </location>
</feature>
<feature type="region of interest" description="Disordered" evidence="1">
    <location>
        <begin position="94"/>
        <end position="127"/>
    </location>
</feature>
<evidence type="ECO:0000256" key="1">
    <source>
        <dbReference type="SAM" id="MobiDB-lite"/>
    </source>
</evidence>
<comment type="caution">
    <text evidence="2">The sequence shown here is derived from an EMBL/GenBank/DDBJ whole genome shotgun (WGS) entry which is preliminary data.</text>
</comment>
<dbReference type="Proteomes" id="UP000613974">
    <property type="component" value="Unassembled WGS sequence"/>
</dbReference>
<accession>A0ABQ3SPR7</accession>
<reference evidence="3" key="1">
    <citation type="submission" date="2023-07" db="EMBL/GenBank/DDBJ databases">
        <title>Whole genome shotgun sequence of Streptomyces nojiriensis NBRC 13794.</title>
        <authorList>
            <person name="Komaki H."/>
            <person name="Tamura T."/>
        </authorList>
    </citation>
    <scope>NUCLEOTIDE SEQUENCE [LARGE SCALE GENOMIC DNA]</scope>
    <source>
        <strain evidence="3">NBRC 13794</strain>
    </source>
</reference>